<dbReference type="Pfam" id="PF07690">
    <property type="entry name" value="MFS_1"/>
    <property type="match status" value="1"/>
</dbReference>
<evidence type="ECO:0000256" key="3">
    <source>
        <dbReference type="ARBA" id="ARBA00022989"/>
    </source>
</evidence>
<sequence length="474" mass="52401">METSPTNKCDKLDKGPLIGARHIQFIFMAAAGFLMYCTRFGFSVSLVAMTQKYSSNPDIPYYNWTNKSFILSTFFWGYVVPQVPVGILGTKFGTKNFMLIAVFVNTLCMVTIPFIAANFGSQGVMVCRMLQGFAQGLVIPSVHGIIGKWALPNERCRVYAFMSTGYVLGTAVGVGTTGFICSSWGGWPLTFYLLPSAGFLWVVLYYLFGAASPATHGTITEAEKNYLQISLKSQDIYNVSIPYRAMFTSSPFWAQLIMALCSGWGYSIFTTEMPIYMDKVMKFDIKSNGVISALPPIFVLLAINATAIVTDYLIKHDCLTLTNTRKLMSSIGSFGCAALMLIFVYIPNDSKILCVVIMIAANVLRSINAGGFNINHLDYAPNFAAAVMGIINTCAECFSFITPMAIQYIVYDESDISLWRTVFFTAICLYVFSTCFYLVFASGEAQPWNNSPVRPDVENSNTKEKSDAEIKLLS</sequence>
<dbReference type="OrthoDB" id="2985014at2759"/>
<feature type="domain" description="Major facilitator superfamily (MFS) profile" evidence="7">
    <location>
        <begin position="24"/>
        <end position="445"/>
    </location>
</feature>
<dbReference type="Gene3D" id="1.20.1250.20">
    <property type="entry name" value="MFS general substrate transporter like domains"/>
    <property type="match status" value="2"/>
</dbReference>
<feature type="transmembrane region" description="Helical" evidence="6">
    <location>
        <begin position="352"/>
        <end position="371"/>
    </location>
</feature>
<feature type="transmembrane region" description="Helical" evidence="6">
    <location>
        <begin position="289"/>
        <end position="314"/>
    </location>
</feature>
<dbReference type="Proteomes" id="UP001153636">
    <property type="component" value="Chromosome 4"/>
</dbReference>
<dbReference type="GO" id="GO:0006820">
    <property type="term" value="P:monoatomic anion transport"/>
    <property type="evidence" value="ECO:0007669"/>
    <property type="project" value="TreeGrafter"/>
</dbReference>
<keyword evidence="2 6" id="KW-0812">Transmembrane</keyword>
<reference evidence="8" key="1">
    <citation type="submission" date="2022-01" db="EMBL/GenBank/DDBJ databases">
        <authorList>
            <person name="King R."/>
        </authorList>
    </citation>
    <scope>NUCLEOTIDE SEQUENCE</scope>
</reference>
<evidence type="ECO:0000256" key="6">
    <source>
        <dbReference type="SAM" id="Phobius"/>
    </source>
</evidence>
<organism evidence="8 9">
    <name type="scientific">Psylliodes chrysocephalus</name>
    <dbReference type="NCBI Taxonomy" id="3402493"/>
    <lineage>
        <taxon>Eukaryota</taxon>
        <taxon>Metazoa</taxon>
        <taxon>Ecdysozoa</taxon>
        <taxon>Arthropoda</taxon>
        <taxon>Hexapoda</taxon>
        <taxon>Insecta</taxon>
        <taxon>Pterygota</taxon>
        <taxon>Neoptera</taxon>
        <taxon>Endopterygota</taxon>
        <taxon>Coleoptera</taxon>
        <taxon>Polyphaga</taxon>
        <taxon>Cucujiformia</taxon>
        <taxon>Chrysomeloidea</taxon>
        <taxon>Chrysomelidae</taxon>
        <taxon>Galerucinae</taxon>
        <taxon>Alticini</taxon>
        <taxon>Psylliodes</taxon>
    </lineage>
</organism>
<gene>
    <name evidence="8" type="ORF">PSYICH_LOCUS9956</name>
</gene>
<dbReference type="InterPro" id="IPR050382">
    <property type="entry name" value="MFS_Na/Anion_cotransporter"/>
</dbReference>
<evidence type="ECO:0000256" key="5">
    <source>
        <dbReference type="SAM" id="MobiDB-lite"/>
    </source>
</evidence>
<protein>
    <recommendedName>
        <fullName evidence="7">Major facilitator superfamily (MFS) profile domain-containing protein</fullName>
    </recommendedName>
</protein>
<feature type="transmembrane region" description="Helical" evidence="6">
    <location>
        <begin position="418"/>
        <end position="440"/>
    </location>
</feature>
<feature type="transmembrane region" description="Helical" evidence="6">
    <location>
        <begin position="158"/>
        <end position="180"/>
    </location>
</feature>
<dbReference type="FunFam" id="1.20.1250.20:FF:000532">
    <property type="entry name" value="SLC (SoLute Carrier) homolog"/>
    <property type="match status" value="1"/>
</dbReference>
<feature type="transmembrane region" description="Helical" evidence="6">
    <location>
        <begin position="326"/>
        <end position="346"/>
    </location>
</feature>
<evidence type="ECO:0000313" key="8">
    <source>
        <dbReference type="EMBL" id="CAH1109458.1"/>
    </source>
</evidence>
<feature type="transmembrane region" description="Helical" evidence="6">
    <location>
        <begin position="25"/>
        <end position="49"/>
    </location>
</feature>
<dbReference type="EMBL" id="OV651816">
    <property type="protein sequence ID" value="CAH1109458.1"/>
    <property type="molecule type" value="Genomic_DNA"/>
</dbReference>
<comment type="subcellular location">
    <subcellularLocation>
        <location evidence="1">Membrane</location>
        <topology evidence="1">Multi-pass membrane protein</topology>
    </subcellularLocation>
</comment>
<evidence type="ECO:0000256" key="2">
    <source>
        <dbReference type="ARBA" id="ARBA00022692"/>
    </source>
</evidence>
<proteinExistence type="predicted"/>
<dbReference type="InterPro" id="IPR036259">
    <property type="entry name" value="MFS_trans_sf"/>
</dbReference>
<dbReference type="GO" id="GO:0022857">
    <property type="term" value="F:transmembrane transporter activity"/>
    <property type="evidence" value="ECO:0007669"/>
    <property type="project" value="InterPro"/>
</dbReference>
<dbReference type="InterPro" id="IPR011701">
    <property type="entry name" value="MFS"/>
</dbReference>
<evidence type="ECO:0000256" key="4">
    <source>
        <dbReference type="ARBA" id="ARBA00023136"/>
    </source>
</evidence>
<keyword evidence="9" id="KW-1185">Reference proteome</keyword>
<dbReference type="PROSITE" id="PS50850">
    <property type="entry name" value="MFS"/>
    <property type="match status" value="1"/>
</dbReference>
<evidence type="ECO:0000256" key="1">
    <source>
        <dbReference type="ARBA" id="ARBA00004141"/>
    </source>
</evidence>
<dbReference type="PANTHER" id="PTHR11662">
    <property type="entry name" value="SOLUTE CARRIER FAMILY 17"/>
    <property type="match status" value="1"/>
</dbReference>
<feature type="compositionally biased region" description="Basic and acidic residues" evidence="5">
    <location>
        <begin position="455"/>
        <end position="474"/>
    </location>
</feature>
<feature type="transmembrane region" description="Helical" evidence="6">
    <location>
        <begin position="97"/>
        <end position="120"/>
    </location>
</feature>
<dbReference type="AlphaFoldDB" id="A0A9P0GDJ9"/>
<feature type="transmembrane region" description="Helical" evidence="6">
    <location>
        <begin position="186"/>
        <end position="208"/>
    </location>
</feature>
<dbReference type="InterPro" id="IPR020846">
    <property type="entry name" value="MFS_dom"/>
</dbReference>
<feature type="transmembrane region" description="Helical" evidence="6">
    <location>
        <begin position="383"/>
        <end position="406"/>
    </location>
</feature>
<accession>A0A9P0GDJ9</accession>
<evidence type="ECO:0000313" key="9">
    <source>
        <dbReference type="Proteomes" id="UP001153636"/>
    </source>
</evidence>
<evidence type="ECO:0000259" key="7">
    <source>
        <dbReference type="PROSITE" id="PS50850"/>
    </source>
</evidence>
<dbReference type="GO" id="GO:0016020">
    <property type="term" value="C:membrane"/>
    <property type="evidence" value="ECO:0007669"/>
    <property type="project" value="UniProtKB-SubCell"/>
</dbReference>
<dbReference type="PANTHER" id="PTHR11662:SF280">
    <property type="entry name" value="FI21844P1-RELATED"/>
    <property type="match status" value="1"/>
</dbReference>
<keyword evidence="3 6" id="KW-1133">Transmembrane helix</keyword>
<keyword evidence="4 6" id="KW-0472">Membrane</keyword>
<feature type="transmembrane region" description="Helical" evidence="6">
    <location>
        <begin position="69"/>
        <end position="90"/>
    </location>
</feature>
<feature type="transmembrane region" description="Helical" evidence="6">
    <location>
        <begin position="252"/>
        <end position="269"/>
    </location>
</feature>
<feature type="region of interest" description="Disordered" evidence="5">
    <location>
        <begin position="451"/>
        <end position="474"/>
    </location>
</feature>
<name>A0A9P0GDJ9_9CUCU</name>
<dbReference type="SUPFAM" id="SSF103473">
    <property type="entry name" value="MFS general substrate transporter"/>
    <property type="match status" value="1"/>
</dbReference>